<dbReference type="OrthoDB" id="45790at2157"/>
<comment type="similarity">
    <text evidence="1">Belongs to the type-I restriction system S methylase family.</text>
</comment>
<dbReference type="InterPro" id="IPR051537">
    <property type="entry name" value="DNA_Adenine_Mtase"/>
</dbReference>
<gene>
    <name evidence="12" type="ORF">SAMN04488065_1819</name>
</gene>
<name>A0A1H3YDY7_9EURY</name>
<evidence type="ECO:0000256" key="8">
    <source>
        <dbReference type="ARBA" id="ARBA00047942"/>
    </source>
</evidence>
<dbReference type="GO" id="GO:0008170">
    <property type="term" value="F:N-methyltransferase activity"/>
    <property type="evidence" value="ECO:0007669"/>
    <property type="project" value="InterPro"/>
</dbReference>
<dbReference type="SUPFAM" id="SSF53335">
    <property type="entry name" value="S-adenosyl-L-methionine-dependent methyltransferases"/>
    <property type="match status" value="1"/>
</dbReference>
<dbReference type="InterPro" id="IPR000055">
    <property type="entry name" value="Restrct_endonuc_typeI_TRD"/>
</dbReference>
<reference evidence="12 13" key="1">
    <citation type="submission" date="2016-10" db="EMBL/GenBank/DDBJ databases">
        <authorList>
            <person name="de Groot N.N."/>
        </authorList>
    </citation>
    <scope>NUCLEOTIDE SEQUENCE [LARGE SCALE GENOMIC DNA]</scope>
    <source>
        <strain evidence="12 13">CGMCC 1.8712</strain>
    </source>
</reference>
<evidence type="ECO:0000256" key="5">
    <source>
        <dbReference type="ARBA" id="ARBA00022691"/>
    </source>
</evidence>
<dbReference type="Gene3D" id="3.40.50.150">
    <property type="entry name" value="Vaccinia Virus protein VP39"/>
    <property type="match status" value="1"/>
</dbReference>
<evidence type="ECO:0000256" key="1">
    <source>
        <dbReference type="ARBA" id="ARBA00010923"/>
    </source>
</evidence>
<dbReference type="PROSITE" id="PS00092">
    <property type="entry name" value="N6_MTASE"/>
    <property type="match status" value="1"/>
</dbReference>
<dbReference type="Pfam" id="PF02384">
    <property type="entry name" value="N6_Mtase"/>
    <property type="match status" value="1"/>
</dbReference>
<accession>A0A1H3YDY7</accession>
<dbReference type="GO" id="GO:0003677">
    <property type="term" value="F:DNA binding"/>
    <property type="evidence" value="ECO:0007669"/>
    <property type="project" value="UniProtKB-KW"/>
</dbReference>
<evidence type="ECO:0000256" key="4">
    <source>
        <dbReference type="ARBA" id="ARBA00022679"/>
    </source>
</evidence>
<dbReference type="PRINTS" id="PR00507">
    <property type="entry name" value="N12N6MTFRASE"/>
</dbReference>
<dbReference type="InterPro" id="IPR044946">
    <property type="entry name" value="Restrct_endonuc_typeI_TRD_sf"/>
</dbReference>
<dbReference type="CDD" id="cd02440">
    <property type="entry name" value="AdoMet_MTases"/>
    <property type="match status" value="1"/>
</dbReference>
<dbReference type="Proteomes" id="UP000236755">
    <property type="component" value="Unassembled WGS sequence"/>
</dbReference>
<keyword evidence="7" id="KW-0238">DNA-binding</keyword>
<evidence type="ECO:0000259" key="9">
    <source>
        <dbReference type="Pfam" id="PF01420"/>
    </source>
</evidence>
<dbReference type="GO" id="GO:0009307">
    <property type="term" value="P:DNA restriction-modification system"/>
    <property type="evidence" value="ECO:0007669"/>
    <property type="project" value="UniProtKB-KW"/>
</dbReference>
<dbReference type="InterPro" id="IPR022749">
    <property type="entry name" value="D12N6_MeTrfase_N"/>
</dbReference>
<dbReference type="AlphaFoldDB" id="A0A1H3YDY7"/>
<evidence type="ECO:0000256" key="7">
    <source>
        <dbReference type="ARBA" id="ARBA00023125"/>
    </source>
</evidence>
<dbReference type="GO" id="GO:0009007">
    <property type="term" value="F:site-specific DNA-methyltransferase (adenine-specific) activity"/>
    <property type="evidence" value="ECO:0007669"/>
    <property type="project" value="UniProtKB-EC"/>
</dbReference>
<evidence type="ECO:0000256" key="2">
    <source>
        <dbReference type="ARBA" id="ARBA00011900"/>
    </source>
</evidence>
<dbReference type="CDD" id="cd17248">
    <property type="entry name" value="RMtype1_S_AmiI-TRD2-CR2_like"/>
    <property type="match status" value="1"/>
</dbReference>
<evidence type="ECO:0000313" key="13">
    <source>
        <dbReference type="Proteomes" id="UP000236755"/>
    </source>
</evidence>
<dbReference type="Gene3D" id="1.10.287.1120">
    <property type="entry name" value="Bipartite methylase S protein"/>
    <property type="match status" value="1"/>
</dbReference>
<keyword evidence="5" id="KW-0949">S-adenosyl-L-methionine</keyword>
<feature type="domain" description="DNA methylase adenine-specific" evidence="10">
    <location>
        <begin position="155"/>
        <end position="463"/>
    </location>
</feature>
<keyword evidence="3" id="KW-0489">Methyltransferase</keyword>
<dbReference type="InterPro" id="IPR002052">
    <property type="entry name" value="DNA_methylase_N6_adenine_CS"/>
</dbReference>
<sequence>MVDNFNEKADFIWSIADLLRGDYKQSEYQKVILPLTVLRRLDCVTERNKDEVLERYEQLQKQGIENVAPALKKAADAEVYNTSEFTFESLCNDPDDIAENLQYYINQYDDETTEIFDKFDFDHQIQRLDDAEILYQIVRQFAEIDLHPDEVPNEEMGYIYEELIRKFNELSNETAGEHFTPREVIELMVNLVFQEDDGALTEQDAIRTVYDPACGTGGMLSVAQEYVRQLNTDANLHVFGQELNPESYAVCNSDMLIKGQNPDNIVYGNSFTKDGFKGQRFDYMLSNPPFGVSWKKVKEDIEREHEEQGYAGRFGAGTPRTNDGAFLFLQHMISKMKPPEAGGSRIAIVFNGSPLFNGGPNSGESAIRRWILENDWLEAIVGLPENLFYNTGIRTYIWVLSNDKPEERTDTVQLIDAQDLYAEMDESLGEKRHELTQEHIDEITRIFGDLEANGRSKVVPTEEFGYRRIVIDRPLRMSFRATEERIESLDDERAFTNRDEEVQEAVKEALYTLDSETQWMDRDAFMDEVELAFNMHGVDVRNSVHNAIERALGEQNDDAEIVTDGNGNPEHDGDLRERERVPLGTDPREYFEEEVAPYLKNAWINESKKYHDDKDGELGVVGYEINFDRFFYEYKNSRGLSDIEGQLSETGEQMVSLLNDINNEKSLIRESVTSGVGEQEKTVDSGVGWIGEVPEHWDVVRTRFVAELHSGHTPSRDEDEYWKETDIPWVTTSDIKPFREGRKRYLHETENQISELGMENSGAHLLPEGTVFLSRTASVGFSGIMGKPMATSQDFANWVCGDEILPEYLLYVFRSMDQEFDRLMQGSTHKTIYMPDIKSFKTPLPPLDEQREIVDHIEAETERLWELIDRVEETIDLLEEKRQALITAAVTGQIDVAEVQGEH</sequence>
<dbReference type="GO" id="GO:0032259">
    <property type="term" value="P:methylation"/>
    <property type="evidence" value="ECO:0007669"/>
    <property type="project" value="UniProtKB-KW"/>
</dbReference>
<dbReference type="InterPro" id="IPR029063">
    <property type="entry name" value="SAM-dependent_MTases_sf"/>
</dbReference>
<comment type="catalytic activity">
    <reaction evidence="8">
        <text>a 2'-deoxyadenosine in DNA + S-adenosyl-L-methionine = an N(6)-methyl-2'-deoxyadenosine in DNA + S-adenosyl-L-homocysteine + H(+)</text>
        <dbReference type="Rhea" id="RHEA:15197"/>
        <dbReference type="Rhea" id="RHEA-COMP:12418"/>
        <dbReference type="Rhea" id="RHEA-COMP:12419"/>
        <dbReference type="ChEBI" id="CHEBI:15378"/>
        <dbReference type="ChEBI" id="CHEBI:57856"/>
        <dbReference type="ChEBI" id="CHEBI:59789"/>
        <dbReference type="ChEBI" id="CHEBI:90615"/>
        <dbReference type="ChEBI" id="CHEBI:90616"/>
        <dbReference type="EC" id="2.1.1.72"/>
    </reaction>
</comment>
<dbReference type="RefSeq" id="WP_092634116.1">
    <property type="nucleotide sequence ID" value="NZ_FNQT01000002.1"/>
</dbReference>
<proteinExistence type="inferred from homology"/>
<keyword evidence="4" id="KW-0808">Transferase</keyword>
<dbReference type="Pfam" id="PF12161">
    <property type="entry name" value="HsdM_N"/>
    <property type="match status" value="1"/>
</dbReference>
<dbReference type="SUPFAM" id="SSF116734">
    <property type="entry name" value="DNA methylase specificity domain"/>
    <property type="match status" value="1"/>
</dbReference>
<keyword evidence="6" id="KW-0680">Restriction system</keyword>
<feature type="domain" description="Type I restriction modification DNA specificity" evidence="9">
    <location>
        <begin position="694"/>
        <end position="861"/>
    </location>
</feature>
<dbReference type="PANTHER" id="PTHR42933">
    <property type="entry name" value="SLR6095 PROTEIN"/>
    <property type="match status" value="1"/>
</dbReference>
<keyword evidence="13" id="KW-1185">Reference proteome</keyword>
<evidence type="ECO:0000313" key="12">
    <source>
        <dbReference type="EMBL" id="SEA09723.1"/>
    </source>
</evidence>
<evidence type="ECO:0000259" key="10">
    <source>
        <dbReference type="Pfam" id="PF02384"/>
    </source>
</evidence>
<dbReference type="InterPro" id="IPR003356">
    <property type="entry name" value="DNA_methylase_A-5"/>
</dbReference>
<evidence type="ECO:0000256" key="3">
    <source>
        <dbReference type="ARBA" id="ARBA00022603"/>
    </source>
</evidence>
<organism evidence="12 13">
    <name type="scientific">Haloplanus vescus</name>
    <dbReference type="NCBI Taxonomy" id="555874"/>
    <lineage>
        <taxon>Archaea</taxon>
        <taxon>Methanobacteriati</taxon>
        <taxon>Methanobacteriota</taxon>
        <taxon>Stenosarchaea group</taxon>
        <taxon>Halobacteria</taxon>
        <taxon>Halobacteriales</taxon>
        <taxon>Haloferacaceae</taxon>
        <taxon>Haloplanus</taxon>
    </lineage>
</organism>
<dbReference type="EC" id="2.1.1.72" evidence="2"/>
<protein>
    <recommendedName>
        <fullName evidence="2">site-specific DNA-methyltransferase (adenine-specific)</fullName>
        <ecNumber evidence="2">2.1.1.72</ecNumber>
    </recommendedName>
</protein>
<dbReference type="Gene3D" id="3.90.220.20">
    <property type="entry name" value="DNA methylase specificity domains"/>
    <property type="match status" value="1"/>
</dbReference>
<dbReference type="STRING" id="555874.SAMN04488065_1819"/>
<evidence type="ECO:0000256" key="6">
    <source>
        <dbReference type="ARBA" id="ARBA00022747"/>
    </source>
</evidence>
<dbReference type="PANTHER" id="PTHR42933:SF3">
    <property type="entry name" value="TYPE I RESTRICTION ENZYME MJAVIII METHYLASE SUBUNIT"/>
    <property type="match status" value="1"/>
</dbReference>
<dbReference type="EMBL" id="FNQT01000002">
    <property type="protein sequence ID" value="SEA09723.1"/>
    <property type="molecule type" value="Genomic_DNA"/>
</dbReference>
<dbReference type="Pfam" id="PF01420">
    <property type="entry name" value="Methylase_S"/>
    <property type="match status" value="1"/>
</dbReference>
<evidence type="ECO:0000259" key="11">
    <source>
        <dbReference type="Pfam" id="PF12161"/>
    </source>
</evidence>
<feature type="domain" description="N6 adenine-specific DNA methyltransferase N-terminal" evidence="11">
    <location>
        <begin position="10"/>
        <end position="141"/>
    </location>
</feature>